<dbReference type="Proteomes" id="UP000322976">
    <property type="component" value="Unassembled WGS sequence"/>
</dbReference>
<evidence type="ECO:0000256" key="4">
    <source>
        <dbReference type="ARBA" id="ARBA00022801"/>
    </source>
</evidence>
<organism evidence="8 9">
    <name type="scientific">Calorimonas adulescens</name>
    <dbReference type="NCBI Taxonomy" id="2606906"/>
    <lineage>
        <taxon>Bacteria</taxon>
        <taxon>Bacillati</taxon>
        <taxon>Bacillota</taxon>
        <taxon>Clostridia</taxon>
        <taxon>Thermoanaerobacterales</taxon>
        <taxon>Thermoanaerobacteraceae</taxon>
        <taxon>Calorimonas</taxon>
    </lineage>
</organism>
<proteinExistence type="predicted"/>
<comment type="caution">
    <text evidence="8">The sequence shown here is derived from an EMBL/GenBank/DDBJ whole genome shotgun (WGS) entry which is preliminary data.</text>
</comment>
<dbReference type="GO" id="GO:0046872">
    <property type="term" value="F:metal ion binding"/>
    <property type="evidence" value="ECO:0007669"/>
    <property type="project" value="UniProtKB-KW"/>
</dbReference>
<dbReference type="InterPro" id="IPR005249">
    <property type="entry name" value="YqeK"/>
</dbReference>
<dbReference type="PANTHER" id="PTHR35795">
    <property type="entry name" value="SLR1885 PROTEIN"/>
    <property type="match status" value="1"/>
</dbReference>
<evidence type="ECO:0000256" key="3">
    <source>
        <dbReference type="ARBA" id="ARBA00022741"/>
    </source>
</evidence>
<feature type="domain" description="HD" evidence="7">
    <location>
        <begin position="19"/>
        <end position="134"/>
    </location>
</feature>
<dbReference type="RefSeq" id="WP_149544990.1">
    <property type="nucleotide sequence ID" value="NZ_VTPS01000007.1"/>
</dbReference>
<dbReference type="InterPro" id="IPR006675">
    <property type="entry name" value="HDIG_dom"/>
</dbReference>
<dbReference type="EMBL" id="VTPS01000007">
    <property type="protein sequence ID" value="TZE82231.1"/>
    <property type="molecule type" value="Genomic_DNA"/>
</dbReference>
<sequence>MLSYDEINDRLRSMLTPQRYSHSLRVEKMAVLLAEKYGVDIEKARIAGLVHDCAKNIPENKLIDMAAKYGVELDEVSMAEKALIHGPLGARLARDFFGIEDEEILHAIELHTTGGKSMSKLDRIIYLSDFIEEGRDYEGVEYLRELAFKDLNAALLKSFENTINYVISLKSLLHPNTIYARNSLIMEMRKDGGI</sequence>
<dbReference type="EC" id="3.6.1.41" evidence="1"/>
<gene>
    <name evidence="8" type="ORF">FWJ32_05575</name>
</gene>
<evidence type="ECO:0000259" key="7">
    <source>
        <dbReference type="PROSITE" id="PS51831"/>
    </source>
</evidence>
<name>A0A5D8QCF9_9THEO</name>
<dbReference type="NCBIfam" id="TIGR00488">
    <property type="entry name" value="bis(5'-nucleosyl)-tetraphosphatase (symmetrical) YqeK"/>
    <property type="match status" value="1"/>
</dbReference>
<dbReference type="InterPro" id="IPR003607">
    <property type="entry name" value="HD/PDEase_dom"/>
</dbReference>
<dbReference type="AlphaFoldDB" id="A0A5D8QCF9"/>
<dbReference type="Pfam" id="PF01966">
    <property type="entry name" value="HD"/>
    <property type="match status" value="1"/>
</dbReference>
<reference evidence="8 9" key="1">
    <citation type="submission" date="2019-08" db="EMBL/GenBank/DDBJ databases">
        <title>Calorimonas adulescens gen. nov., sp. nov., an anaerobic thermophilic bacterium from Sakhalin hot spring.</title>
        <authorList>
            <person name="Khomyakova M.A."/>
            <person name="Merkel A.Y."/>
            <person name="Novikov A."/>
            <person name="Bonch-Osmolovskaya E.A."/>
            <person name="Slobodkin A.I."/>
        </authorList>
    </citation>
    <scope>NUCLEOTIDE SEQUENCE [LARGE SCALE GENOMIC DNA]</scope>
    <source>
        <strain evidence="8 9">A05MB</strain>
    </source>
</reference>
<keyword evidence="4" id="KW-0378">Hydrolase</keyword>
<dbReference type="InterPro" id="IPR051094">
    <property type="entry name" value="Diverse_Catalytic_Enzymes"/>
</dbReference>
<dbReference type="Gene3D" id="1.10.3210.10">
    <property type="entry name" value="Hypothetical protein af1432"/>
    <property type="match status" value="1"/>
</dbReference>
<dbReference type="PROSITE" id="PS51831">
    <property type="entry name" value="HD"/>
    <property type="match status" value="1"/>
</dbReference>
<protein>
    <recommendedName>
        <fullName evidence="1">bis(5'-nucleosyl)-tetraphosphatase (symmetrical)</fullName>
        <ecNumber evidence="1">3.6.1.41</ecNumber>
    </recommendedName>
</protein>
<evidence type="ECO:0000256" key="1">
    <source>
        <dbReference type="ARBA" id="ARBA00012506"/>
    </source>
</evidence>
<dbReference type="GO" id="GO:0000166">
    <property type="term" value="F:nucleotide binding"/>
    <property type="evidence" value="ECO:0007669"/>
    <property type="project" value="UniProtKB-KW"/>
</dbReference>
<keyword evidence="3" id="KW-0547">Nucleotide-binding</keyword>
<evidence type="ECO:0000256" key="2">
    <source>
        <dbReference type="ARBA" id="ARBA00022723"/>
    </source>
</evidence>
<evidence type="ECO:0000313" key="9">
    <source>
        <dbReference type="Proteomes" id="UP000322976"/>
    </source>
</evidence>
<evidence type="ECO:0000256" key="5">
    <source>
        <dbReference type="ARBA" id="ARBA00023004"/>
    </source>
</evidence>
<dbReference type="InterPro" id="IPR006674">
    <property type="entry name" value="HD_domain"/>
</dbReference>
<dbReference type="CDD" id="cd00077">
    <property type="entry name" value="HDc"/>
    <property type="match status" value="1"/>
</dbReference>
<comment type="catalytic activity">
    <reaction evidence="6">
        <text>P(1),P(4)-bis(5'-adenosyl) tetraphosphate + H2O = 2 ADP + 2 H(+)</text>
        <dbReference type="Rhea" id="RHEA:24252"/>
        <dbReference type="ChEBI" id="CHEBI:15377"/>
        <dbReference type="ChEBI" id="CHEBI:15378"/>
        <dbReference type="ChEBI" id="CHEBI:58141"/>
        <dbReference type="ChEBI" id="CHEBI:456216"/>
        <dbReference type="EC" id="3.6.1.41"/>
    </reaction>
</comment>
<keyword evidence="9" id="KW-1185">Reference proteome</keyword>
<dbReference type="PANTHER" id="PTHR35795:SF1">
    <property type="entry name" value="BIS(5'-NUCLEOSYL)-TETRAPHOSPHATASE, SYMMETRICAL"/>
    <property type="match status" value="1"/>
</dbReference>
<dbReference type="SUPFAM" id="SSF109604">
    <property type="entry name" value="HD-domain/PDEase-like"/>
    <property type="match status" value="1"/>
</dbReference>
<keyword evidence="5" id="KW-0408">Iron</keyword>
<evidence type="ECO:0000256" key="6">
    <source>
        <dbReference type="ARBA" id="ARBA00049417"/>
    </source>
</evidence>
<keyword evidence="2" id="KW-0479">Metal-binding</keyword>
<dbReference type="GO" id="GO:0008803">
    <property type="term" value="F:bis(5'-nucleosyl)-tetraphosphatase (symmetrical) activity"/>
    <property type="evidence" value="ECO:0007669"/>
    <property type="project" value="UniProtKB-EC"/>
</dbReference>
<accession>A0A5D8QCF9</accession>
<dbReference type="SMART" id="SM00471">
    <property type="entry name" value="HDc"/>
    <property type="match status" value="1"/>
</dbReference>
<dbReference type="NCBIfam" id="TIGR00277">
    <property type="entry name" value="HDIG"/>
    <property type="match status" value="1"/>
</dbReference>
<evidence type="ECO:0000313" key="8">
    <source>
        <dbReference type="EMBL" id="TZE82231.1"/>
    </source>
</evidence>